<dbReference type="RefSeq" id="WP_104981658.1">
    <property type="nucleotide sequence ID" value="NZ_CP012673.1"/>
</dbReference>
<dbReference type="OrthoDB" id="5505229at2"/>
<evidence type="ECO:0008006" key="3">
    <source>
        <dbReference type="Google" id="ProtNLM"/>
    </source>
</evidence>
<proteinExistence type="predicted"/>
<gene>
    <name evidence="1" type="ORF">SOCE26_043440</name>
</gene>
<sequence length="201" mass="21865">MQAPDFAPFLGDPRIVAEGNYVKGTLLSARAQAIRQNYGDRFVADLGRQLSPQAARYLLVPQLPSSWNELGPMTEIDLALLNGVFGGKLEKMRHFGADVARHDLTTVYKTMSGSPSLLFKRIGLVFKTYFKFGDMSTANVSEVSGTVTLSGGGIPYYVCSQGILGWLEGGLQLSGSRRIAVDHTACRHHGAPRCVWSVSWG</sequence>
<organism evidence="1 2">
    <name type="scientific">Sorangium cellulosum</name>
    <name type="common">Polyangium cellulosum</name>
    <dbReference type="NCBI Taxonomy" id="56"/>
    <lineage>
        <taxon>Bacteria</taxon>
        <taxon>Pseudomonadati</taxon>
        <taxon>Myxococcota</taxon>
        <taxon>Polyangia</taxon>
        <taxon>Polyangiales</taxon>
        <taxon>Polyangiaceae</taxon>
        <taxon>Sorangium</taxon>
    </lineage>
</organism>
<dbReference type="AlphaFoldDB" id="A0A2L0EUD0"/>
<evidence type="ECO:0000313" key="1">
    <source>
        <dbReference type="EMBL" id="AUX42906.1"/>
    </source>
</evidence>
<accession>A0A2L0EUD0</accession>
<protein>
    <recommendedName>
        <fullName evidence="3">4-vinyl reductase 4VR domain-containing protein</fullName>
    </recommendedName>
</protein>
<dbReference type="EMBL" id="CP012673">
    <property type="protein sequence ID" value="AUX42906.1"/>
    <property type="molecule type" value="Genomic_DNA"/>
</dbReference>
<name>A0A2L0EUD0_SORCE</name>
<evidence type="ECO:0000313" key="2">
    <source>
        <dbReference type="Proteomes" id="UP000238348"/>
    </source>
</evidence>
<dbReference type="Proteomes" id="UP000238348">
    <property type="component" value="Chromosome"/>
</dbReference>
<reference evidence="1 2" key="1">
    <citation type="submission" date="2015-09" db="EMBL/GenBank/DDBJ databases">
        <title>Sorangium comparison.</title>
        <authorList>
            <person name="Zaburannyi N."/>
            <person name="Bunk B."/>
            <person name="Overmann J."/>
            <person name="Mueller R."/>
        </authorList>
    </citation>
    <scope>NUCLEOTIDE SEQUENCE [LARGE SCALE GENOMIC DNA]</scope>
    <source>
        <strain evidence="1 2">So ce26</strain>
    </source>
</reference>